<organism evidence="4 5">
    <name type="scientific">Rugosimonospora acidiphila</name>
    <dbReference type="NCBI Taxonomy" id="556531"/>
    <lineage>
        <taxon>Bacteria</taxon>
        <taxon>Bacillati</taxon>
        <taxon>Actinomycetota</taxon>
        <taxon>Actinomycetes</taxon>
        <taxon>Micromonosporales</taxon>
        <taxon>Micromonosporaceae</taxon>
        <taxon>Rugosimonospora</taxon>
    </lineage>
</organism>
<keyword evidence="5" id="KW-1185">Reference proteome</keyword>
<dbReference type="PANTHER" id="PTHR43333">
    <property type="entry name" value="2-HACID_DH_C DOMAIN-CONTAINING PROTEIN"/>
    <property type="match status" value="1"/>
</dbReference>
<reference evidence="5" key="1">
    <citation type="journal article" date="2019" name="Int. J. Syst. Evol. Microbiol.">
        <title>The Global Catalogue of Microorganisms (GCM) 10K type strain sequencing project: providing services to taxonomists for standard genome sequencing and annotation.</title>
        <authorList>
            <consortium name="The Broad Institute Genomics Platform"/>
            <consortium name="The Broad Institute Genome Sequencing Center for Infectious Disease"/>
            <person name="Wu L."/>
            <person name="Ma J."/>
        </authorList>
    </citation>
    <scope>NUCLEOTIDE SEQUENCE [LARGE SCALE GENOMIC DNA]</scope>
    <source>
        <strain evidence="5">JCM 18304</strain>
    </source>
</reference>
<dbReference type="RefSeq" id="WP_345637248.1">
    <property type="nucleotide sequence ID" value="NZ_BAABJQ010000032.1"/>
</dbReference>
<dbReference type="Gene3D" id="3.40.50.720">
    <property type="entry name" value="NAD(P)-binding Rossmann-like Domain"/>
    <property type="match status" value="2"/>
</dbReference>
<dbReference type="EMBL" id="BAABJQ010000032">
    <property type="protein sequence ID" value="GAA5198126.1"/>
    <property type="molecule type" value="Genomic_DNA"/>
</dbReference>
<dbReference type="SUPFAM" id="SSF52283">
    <property type="entry name" value="Formate/glycerate dehydrogenase catalytic domain-like"/>
    <property type="match status" value="1"/>
</dbReference>
<dbReference type="PANTHER" id="PTHR43333:SF1">
    <property type="entry name" value="D-ISOMER SPECIFIC 2-HYDROXYACID DEHYDROGENASE NAD-BINDING DOMAIN-CONTAINING PROTEIN"/>
    <property type="match status" value="1"/>
</dbReference>
<dbReference type="SUPFAM" id="SSF51735">
    <property type="entry name" value="NAD(P)-binding Rossmann-fold domains"/>
    <property type="match status" value="1"/>
</dbReference>
<dbReference type="Proteomes" id="UP001501570">
    <property type="component" value="Unassembled WGS sequence"/>
</dbReference>
<proteinExistence type="predicted"/>
<evidence type="ECO:0000313" key="5">
    <source>
        <dbReference type="Proteomes" id="UP001501570"/>
    </source>
</evidence>
<sequence length="324" mass="34298">MKVLLPTSVELAPEAVDGVAYVPYDPQVPIPTHHHDAEALVVWGNPDALLRDAARRLTRVRWVQTLAAGYEALRGAGFADTVTLTSGQSLHDDTVAEHALALCLAAVRSLPDAMRAQRLHRWATEIGGRQSERLDEPLRTLHGARVTVWGFGGIATRLATLLDALGARVTGVARHAGTRAGYRVHAVADLPALLPDTDILVTILPGTPGNRGALDGPLLGLLPPRAWLVNVGRGETVDEDALVAALRREAIAGAALDVFATEPLPAASPLWDLPNVIITPHAAGGRPRGADALITQNLRALRSGASLRNVVPREESTVEGEDSA</sequence>
<feature type="domain" description="D-isomer specific 2-hydroxyacid dehydrogenase NAD-binding" evidence="3">
    <location>
        <begin position="100"/>
        <end position="283"/>
    </location>
</feature>
<keyword evidence="1" id="KW-0560">Oxidoreductase</keyword>
<keyword evidence="2" id="KW-0520">NAD</keyword>
<name>A0ABP9SP47_9ACTN</name>
<gene>
    <name evidence="4" type="ORF">GCM10023322_70800</name>
</gene>
<dbReference type="Pfam" id="PF02826">
    <property type="entry name" value="2-Hacid_dh_C"/>
    <property type="match status" value="1"/>
</dbReference>
<evidence type="ECO:0000256" key="1">
    <source>
        <dbReference type="ARBA" id="ARBA00023002"/>
    </source>
</evidence>
<protein>
    <submittedName>
        <fullName evidence="4">Phosphoglycerate dehydrogenase</fullName>
    </submittedName>
</protein>
<dbReference type="InterPro" id="IPR036291">
    <property type="entry name" value="NAD(P)-bd_dom_sf"/>
</dbReference>
<accession>A0ABP9SP47</accession>
<evidence type="ECO:0000313" key="4">
    <source>
        <dbReference type="EMBL" id="GAA5198126.1"/>
    </source>
</evidence>
<evidence type="ECO:0000259" key="3">
    <source>
        <dbReference type="Pfam" id="PF02826"/>
    </source>
</evidence>
<dbReference type="InterPro" id="IPR006140">
    <property type="entry name" value="D-isomer_DH_NAD-bd"/>
</dbReference>
<evidence type="ECO:0000256" key="2">
    <source>
        <dbReference type="ARBA" id="ARBA00023027"/>
    </source>
</evidence>
<comment type="caution">
    <text evidence="4">The sequence shown here is derived from an EMBL/GenBank/DDBJ whole genome shotgun (WGS) entry which is preliminary data.</text>
</comment>